<dbReference type="Proteomes" id="UP000026941">
    <property type="component" value="Unassembled WGS sequence"/>
</dbReference>
<name>A0AA87Q0Y2_RHIRH</name>
<evidence type="ECO:0000313" key="1">
    <source>
        <dbReference type="EMBL" id="GAJ93420.1"/>
    </source>
</evidence>
<comment type="caution">
    <text evidence="1">The sequence shown here is derived from an EMBL/GenBank/DDBJ whole genome shotgun (WGS) entry which is preliminary data.</text>
</comment>
<organism evidence="1 2">
    <name type="scientific">Rhizobium rhizogenes NBRC 13257</name>
    <dbReference type="NCBI Taxonomy" id="1220581"/>
    <lineage>
        <taxon>Bacteria</taxon>
        <taxon>Pseudomonadati</taxon>
        <taxon>Pseudomonadota</taxon>
        <taxon>Alphaproteobacteria</taxon>
        <taxon>Hyphomicrobiales</taxon>
        <taxon>Rhizobiaceae</taxon>
        <taxon>Rhizobium/Agrobacterium group</taxon>
        <taxon>Rhizobium</taxon>
    </lineage>
</organism>
<sequence>MCLTRPPHACFSLFCMETAPPTAPQDRFGYAAREAIDEKIGWAADSAGHEPALPLALQSVIPTT</sequence>
<dbReference type="AlphaFoldDB" id="A0AA87Q0Y2"/>
<accession>A0AA87Q0Y2</accession>
<evidence type="ECO:0000313" key="2">
    <source>
        <dbReference type="Proteomes" id="UP000026941"/>
    </source>
</evidence>
<proteinExistence type="predicted"/>
<gene>
    <name evidence="1" type="ORF">RRH01S_06_00390</name>
</gene>
<dbReference type="EMBL" id="BAYX01000006">
    <property type="protein sequence ID" value="GAJ93420.1"/>
    <property type="molecule type" value="Genomic_DNA"/>
</dbReference>
<protein>
    <submittedName>
        <fullName evidence="1">Uncharacterized protein</fullName>
    </submittedName>
</protein>
<reference evidence="1 2" key="1">
    <citation type="submission" date="2014-05" db="EMBL/GenBank/DDBJ databases">
        <title>Whole genome shotgun sequence of Rhizobium rhizogenes NBRC 13257.</title>
        <authorList>
            <person name="Katano-Makiyama Y."/>
            <person name="Hosoyama A."/>
            <person name="Hashimoto M."/>
            <person name="Hosoyama Y."/>
            <person name="Noguchi M."/>
            <person name="Tsuchikane K."/>
            <person name="Kimura A."/>
            <person name="Ohji S."/>
            <person name="Ichikawa N."/>
            <person name="Yamazoe A."/>
            <person name="Fujita N."/>
        </authorList>
    </citation>
    <scope>NUCLEOTIDE SEQUENCE [LARGE SCALE GENOMIC DNA]</scope>
    <source>
        <strain evidence="1 2">NBRC 13257</strain>
    </source>
</reference>